<evidence type="ECO:0000313" key="3">
    <source>
        <dbReference type="Proteomes" id="UP000031036"/>
    </source>
</evidence>
<feature type="compositionally biased region" description="Basic residues" evidence="1">
    <location>
        <begin position="117"/>
        <end position="151"/>
    </location>
</feature>
<sequence>TTCYAPPHAAATNAVAISIIVSSVEHQRIAEQSKACQRAASSVSLSLSQRIERTDASRTTATIVSHSVKKKHGKSVHETVRVAENVQNDDDRVSGKSTTIGRHYRFCDSVSAHCSREHRHHHHHDHHHHDHHHHHHYHHHHHHEHHHHHHHNNDDDHATRDTRHANNLQRREFAGMM</sequence>
<dbReference type="Proteomes" id="UP000031036">
    <property type="component" value="Unassembled WGS sequence"/>
</dbReference>
<evidence type="ECO:0000313" key="2">
    <source>
        <dbReference type="EMBL" id="KHN86432.1"/>
    </source>
</evidence>
<protein>
    <submittedName>
        <fullName evidence="2">Uncharacterized protein</fullName>
    </submittedName>
</protein>
<proteinExistence type="predicted"/>
<dbReference type="AlphaFoldDB" id="A0A0B2VYM9"/>
<organism evidence="2 3">
    <name type="scientific">Toxocara canis</name>
    <name type="common">Canine roundworm</name>
    <dbReference type="NCBI Taxonomy" id="6265"/>
    <lineage>
        <taxon>Eukaryota</taxon>
        <taxon>Metazoa</taxon>
        <taxon>Ecdysozoa</taxon>
        <taxon>Nematoda</taxon>
        <taxon>Chromadorea</taxon>
        <taxon>Rhabditida</taxon>
        <taxon>Spirurina</taxon>
        <taxon>Ascaridomorpha</taxon>
        <taxon>Ascaridoidea</taxon>
        <taxon>Toxocaridae</taxon>
        <taxon>Toxocara</taxon>
    </lineage>
</organism>
<evidence type="ECO:0000256" key="1">
    <source>
        <dbReference type="SAM" id="MobiDB-lite"/>
    </source>
</evidence>
<name>A0A0B2VYM9_TOXCA</name>
<keyword evidence="3" id="KW-1185">Reference proteome</keyword>
<feature type="compositionally biased region" description="Basic and acidic residues" evidence="1">
    <location>
        <begin position="152"/>
        <end position="161"/>
    </location>
</feature>
<dbReference type="EMBL" id="JPKZ01000622">
    <property type="protein sequence ID" value="KHN86432.1"/>
    <property type="molecule type" value="Genomic_DNA"/>
</dbReference>
<reference evidence="2 3" key="1">
    <citation type="submission" date="2014-11" db="EMBL/GenBank/DDBJ databases">
        <title>Genetic blueprint of the zoonotic pathogen Toxocara canis.</title>
        <authorList>
            <person name="Zhu X.-Q."/>
            <person name="Korhonen P.K."/>
            <person name="Cai H."/>
            <person name="Young N.D."/>
            <person name="Nejsum P."/>
            <person name="von Samson-Himmelstjerna G."/>
            <person name="Boag P.R."/>
            <person name="Tan P."/>
            <person name="Li Q."/>
            <person name="Min J."/>
            <person name="Yang Y."/>
            <person name="Wang X."/>
            <person name="Fang X."/>
            <person name="Hall R.S."/>
            <person name="Hofmann A."/>
            <person name="Sternberg P.W."/>
            <person name="Jex A.R."/>
            <person name="Gasser R.B."/>
        </authorList>
    </citation>
    <scope>NUCLEOTIDE SEQUENCE [LARGE SCALE GENOMIC DNA]</scope>
    <source>
        <strain evidence="2">PN_DK_2014</strain>
    </source>
</reference>
<comment type="caution">
    <text evidence="2">The sequence shown here is derived from an EMBL/GenBank/DDBJ whole genome shotgun (WGS) entry which is preliminary data.</text>
</comment>
<feature type="region of interest" description="Disordered" evidence="1">
    <location>
        <begin position="117"/>
        <end position="161"/>
    </location>
</feature>
<gene>
    <name evidence="2" type="ORF">Tcan_00765</name>
</gene>
<feature type="non-terminal residue" evidence="2">
    <location>
        <position position="177"/>
    </location>
</feature>
<feature type="non-terminal residue" evidence="2">
    <location>
        <position position="1"/>
    </location>
</feature>
<accession>A0A0B2VYM9</accession>